<dbReference type="Gene3D" id="1.10.10.60">
    <property type="entry name" value="Homeodomain-like"/>
    <property type="match status" value="1"/>
</dbReference>
<dbReference type="SUPFAM" id="SSF46689">
    <property type="entry name" value="Homeodomain-like"/>
    <property type="match status" value="1"/>
</dbReference>
<feature type="region of interest" description="Disordered" evidence="1">
    <location>
        <begin position="215"/>
        <end position="252"/>
    </location>
</feature>
<evidence type="ECO:0000259" key="2">
    <source>
        <dbReference type="SMART" id="SM00065"/>
    </source>
</evidence>
<dbReference type="Pfam" id="PF02954">
    <property type="entry name" value="HTH_8"/>
    <property type="match status" value="1"/>
</dbReference>
<comment type="caution">
    <text evidence="3">The sequence shown here is derived from an EMBL/GenBank/DDBJ whole genome shotgun (WGS) entry which is preliminary data.</text>
</comment>
<feature type="compositionally biased region" description="Basic residues" evidence="1">
    <location>
        <begin position="239"/>
        <end position="252"/>
    </location>
</feature>
<organism evidence="3 4">
    <name type="scientific">Eiseniibacteriota bacterium</name>
    <dbReference type="NCBI Taxonomy" id="2212470"/>
    <lineage>
        <taxon>Bacteria</taxon>
        <taxon>Candidatus Eiseniibacteriota</taxon>
    </lineage>
</organism>
<dbReference type="Proteomes" id="UP000317716">
    <property type="component" value="Unassembled WGS sequence"/>
</dbReference>
<dbReference type="InterPro" id="IPR003018">
    <property type="entry name" value="GAF"/>
</dbReference>
<sequence length="252" mass="27108">MISIELTELLGDIISLANESVEAPLSRIWLNGPGDICPECPMRPECPDQTRCLHLAVSAGLTRRTDGPFRRFPLGARKVGEVAITRTPYIVFDGLERAGLAEPAWLIAHRIRSFAALPIVLGERCLGVLALFSRREIAAADLALLEGAARCAAAIVAAARDRASREIVRPVVERESSADPTGDPGAQEAAPALELRTLAAIEREAIERVLAHTGGRVSGPRGAAKILGLKPTTLESRMKKLGARKPPRRRGR</sequence>
<dbReference type="Pfam" id="PF01590">
    <property type="entry name" value="GAF"/>
    <property type="match status" value="1"/>
</dbReference>
<dbReference type="GO" id="GO:0043565">
    <property type="term" value="F:sequence-specific DNA binding"/>
    <property type="evidence" value="ECO:0007669"/>
    <property type="project" value="InterPro"/>
</dbReference>
<dbReference type="SUPFAM" id="SSF55781">
    <property type="entry name" value="GAF domain-like"/>
    <property type="match status" value="1"/>
</dbReference>
<dbReference type="InterPro" id="IPR009057">
    <property type="entry name" value="Homeodomain-like_sf"/>
</dbReference>
<proteinExistence type="predicted"/>
<dbReference type="SMART" id="SM00065">
    <property type="entry name" value="GAF"/>
    <property type="match status" value="1"/>
</dbReference>
<dbReference type="InterPro" id="IPR002197">
    <property type="entry name" value="HTH_Fis"/>
</dbReference>
<feature type="domain" description="GAF" evidence="2">
    <location>
        <begin position="5"/>
        <end position="166"/>
    </location>
</feature>
<dbReference type="AlphaFoldDB" id="A0A538T8B0"/>
<evidence type="ECO:0000313" key="4">
    <source>
        <dbReference type="Proteomes" id="UP000317716"/>
    </source>
</evidence>
<gene>
    <name evidence="3" type="ORF">E6K72_01305</name>
</gene>
<evidence type="ECO:0000313" key="3">
    <source>
        <dbReference type="EMBL" id="TMQ59855.1"/>
    </source>
</evidence>
<protein>
    <submittedName>
        <fullName evidence="3">GAF domain-containing protein</fullName>
    </submittedName>
</protein>
<dbReference type="InterPro" id="IPR029016">
    <property type="entry name" value="GAF-like_dom_sf"/>
</dbReference>
<evidence type="ECO:0000256" key="1">
    <source>
        <dbReference type="SAM" id="MobiDB-lite"/>
    </source>
</evidence>
<reference evidence="3 4" key="1">
    <citation type="journal article" date="2019" name="Nat. Microbiol.">
        <title>Mediterranean grassland soil C-N compound turnover is dependent on rainfall and depth, and is mediated by genomically divergent microorganisms.</title>
        <authorList>
            <person name="Diamond S."/>
            <person name="Andeer P.F."/>
            <person name="Li Z."/>
            <person name="Crits-Christoph A."/>
            <person name="Burstein D."/>
            <person name="Anantharaman K."/>
            <person name="Lane K.R."/>
            <person name="Thomas B.C."/>
            <person name="Pan C."/>
            <person name="Northen T.R."/>
            <person name="Banfield J.F."/>
        </authorList>
    </citation>
    <scope>NUCLEOTIDE SEQUENCE [LARGE SCALE GENOMIC DNA]</scope>
    <source>
        <strain evidence="3">WS_2</strain>
    </source>
</reference>
<dbReference type="EMBL" id="VBOS01000036">
    <property type="protein sequence ID" value="TMQ59855.1"/>
    <property type="molecule type" value="Genomic_DNA"/>
</dbReference>
<dbReference type="Gene3D" id="3.30.450.40">
    <property type="match status" value="1"/>
</dbReference>
<accession>A0A538T8B0</accession>
<name>A0A538T8B0_UNCEI</name>